<sequence length="308" mass="33993">MEPRSDPYNSPVQGNVNTGQVRDNGVVIAAPTLTPDDEHVEHVTTILRVTPSLLQTSHYGCRLMFGRGGFLYISLGEHFFCPTRCDAQSLFSYMGKILRVTLEGKAKPGNPSDRDQQAENHPIAAVWSYGHRNPQGLTINPATGDLWESEHGPDGGDEINLIRAGSNYGWPVIAYGTNYDKTRIDGHLQSEDRANYLHANHEAANGLTSADGMEQPVYYWDPTIAPSGMTFYDGKIVSEWTNNLFVAALAGEHISRLVLDGTKVVGEERLLLEQHQRMRDVQEGPDGALWAIKDSANGRLIRIAPEGR</sequence>
<gene>
    <name evidence="3" type="ORF">GRAN_5075</name>
</gene>
<dbReference type="SUPFAM" id="SSF50952">
    <property type="entry name" value="Soluble quinoprotein glucose dehydrogenase"/>
    <property type="match status" value="1"/>
</dbReference>
<dbReference type="Pfam" id="PF07995">
    <property type="entry name" value="GSDH"/>
    <property type="match status" value="1"/>
</dbReference>
<dbReference type="InterPro" id="IPR012938">
    <property type="entry name" value="Glc/Sorbosone_DH"/>
</dbReference>
<dbReference type="PANTHER" id="PTHR19328">
    <property type="entry name" value="HEDGEHOG-INTERACTING PROTEIN"/>
    <property type="match status" value="1"/>
</dbReference>
<accession>A0A4Q0SYK2</accession>
<evidence type="ECO:0000259" key="2">
    <source>
        <dbReference type="Pfam" id="PF07995"/>
    </source>
</evidence>
<dbReference type="Gene3D" id="2.120.10.30">
    <property type="entry name" value="TolB, C-terminal domain"/>
    <property type="match status" value="1"/>
</dbReference>
<dbReference type="EMBL" id="RDSM01000006">
    <property type="protein sequence ID" value="RXH54106.1"/>
    <property type="molecule type" value="Genomic_DNA"/>
</dbReference>
<feature type="region of interest" description="Disordered" evidence="1">
    <location>
        <begin position="1"/>
        <end position="21"/>
    </location>
</feature>
<dbReference type="InterPro" id="IPR011041">
    <property type="entry name" value="Quinoprot_gluc/sorb_DH_b-prop"/>
</dbReference>
<dbReference type="PANTHER" id="PTHR19328:SF75">
    <property type="entry name" value="ALDOSE SUGAR DEHYDROGENASE YLII"/>
    <property type="match status" value="1"/>
</dbReference>
<protein>
    <submittedName>
        <fullName evidence="3">PQQ-dependent oxidoreductase, gdhB family</fullName>
    </submittedName>
</protein>
<dbReference type="Proteomes" id="UP000289437">
    <property type="component" value="Unassembled WGS sequence"/>
</dbReference>
<evidence type="ECO:0000313" key="3">
    <source>
        <dbReference type="EMBL" id="RXH54106.1"/>
    </source>
</evidence>
<name>A0A4Q0SYK2_9BACT</name>
<evidence type="ECO:0000256" key="1">
    <source>
        <dbReference type="SAM" id="MobiDB-lite"/>
    </source>
</evidence>
<comment type="caution">
    <text evidence="3">The sequence shown here is derived from an EMBL/GenBank/DDBJ whole genome shotgun (WGS) entry which is preliminary data.</text>
</comment>
<dbReference type="InterPro" id="IPR011042">
    <property type="entry name" value="6-blade_b-propeller_TolB-like"/>
</dbReference>
<organism evidence="3 4">
    <name type="scientific">Granulicella sibirica</name>
    <dbReference type="NCBI Taxonomy" id="2479048"/>
    <lineage>
        <taxon>Bacteria</taxon>
        <taxon>Pseudomonadati</taxon>
        <taxon>Acidobacteriota</taxon>
        <taxon>Terriglobia</taxon>
        <taxon>Terriglobales</taxon>
        <taxon>Acidobacteriaceae</taxon>
        <taxon>Granulicella</taxon>
    </lineage>
</organism>
<keyword evidence="4" id="KW-1185">Reference proteome</keyword>
<feature type="domain" description="Glucose/Sorbosone dehydrogenase" evidence="2">
    <location>
        <begin position="22"/>
        <end position="302"/>
    </location>
</feature>
<reference evidence="3 4" key="1">
    <citation type="submission" date="2018-11" db="EMBL/GenBank/DDBJ databases">
        <authorList>
            <person name="Mardanov A.V."/>
            <person name="Ravin N.V."/>
            <person name="Dedysh S.N."/>
        </authorList>
    </citation>
    <scope>NUCLEOTIDE SEQUENCE [LARGE SCALE GENOMIC DNA]</scope>
    <source>
        <strain evidence="3 4">AF10</strain>
    </source>
</reference>
<proteinExistence type="predicted"/>
<dbReference type="AlphaFoldDB" id="A0A4Q0SYK2"/>
<feature type="compositionally biased region" description="Polar residues" evidence="1">
    <location>
        <begin position="7"/>
        <end position="21"/>
    </location>
</feature>
<evidence type="ECO:0000313" key="4">
    <source>
        <dbReference type="Proteomes" id="UP000289437"/>
    </source>
</evidence>
<reference evidence="4" key="2">
    <citation type="submission" date="2019-02" db="EMBL/GenBank/DDBJ databases">
        <title>Granulicella sibirica sp. nov., a psychrotolerant acidobacterium isolated from an organic soil layer in forested tundra, West Siberia.</title>
        <authorList>
            <person name="Oshkin I.Y."/>
            <person name="Kulichevskaya I.S."/>
            <person name="Rijpstra W.I.C."/>
            <person name="Sinninghe Damste J.S."/>
            <person name="Rakitin A.L."/>
            <person name="Ravin N.V."/>
            <person name="Dedysh S.N."/>
        </authorList>
    </citation>
    <scope>NUCLEOTIDE SEQUENCE [LARGE SCALE GENOMIC DNA]</scope>
    <source>
        <strain evidence="4">AF10</strain>
    </source>
</reference>